<proteinExistence type="predicted"/>
<accession>A0ABU4D728</accession>
<evidence type="ECO:0000313" key="3">
    <source>
        <dbReference type="Proteomes" id="UP001186104"/>
    </source>
</evidence>
<protein>
    <recommendedName>
        <fullName evidence="4">Integral membrane protein</fullName>
    </recommendedName>
</protein>
<dbReference type="EMBL" id="JAWLKF010000020">
    <property type="protein sequence ID" value="MDV6305508.1"/>
    <property type="molecule type" value="Genomic_DNA"/>
</dbReference>
<feature type="transmembrane region" description="Helical" evidence="1">
    <location>
        <begin position="180"/>
        <end position="206"/>
    </location>
</feature>
<evidence type="ECO:0008006" key="4">
    <source>
        <dbReference type="Google" id="ProtNLM"/>
    </source>
</evidence>
<evidence type="ECO:0000313" key="2">
    <source>
        <dbReference type="EMBL" id="MDV6305508.1"/>
    </source>
</evidence>
<sequence>MTELHNRGPSNDDFAREFAQLQNGTVPAPAPAKIPTSEKVTSCLGMGPIPLGQLVGTGAVVREYGRLPKLPTGKELTLMERKILSVPITAAEDSLEKAARGPIAGSISLIKKIFARINQIDRYIELRGERVLVGPNHERLTPDQAQTKHDELRGVIDGAHRNGATGHYRDRHRNTKTEKVFVALDFPIFLFLTMGLLNANLVLAFTGDVGQIIKMAIAAVFAVLGTLAFTWITRHTGRRHRRFKTTDATVDRTGATFKRILAERVGLGALVSIAAIVMMLRIIHDGNAAGAPVYVMIPLAIFFALIIGGSGYVNYMSEYENGSETTEQLDAVTAQLTHRANDIENHQAERAELVEQAGLKLADLGRQITDATEHARLVVTRSTADKAITIARSYVGRQDPLPAPSFQVDSFDLAVAQGRQLADHHQLLVAGQDTTDHADSDAPKAVAHFTSKEN</sequence>
<keyword evidence="1" id="KW-0812">Transmembrane</keyword>
<gene>
    <name evidence="2" type="ORF">R3P93_23325</name>
</gene>
<comment type="caution">
    <text evidence="2">The sequence shown here is derived from an EMBL/GenBank/DDBJ whole genome shotgun (WGS) entry which is preliminary data.</text>
</comment>
<organism evidence="2 3">
    <name type="scientific">Rhodococcus cerastii</name>
    <dbReference type="NCBI Taxonomy" id="908616"/>
    <lineage>
        <taxon>Bacteria</taxon>
        <taxon>Bacillati</taxon>
        <taxon>Actinomycetota</taxon>
        <taxon>Actinomycetes</taxon>
        <taxon>Mycobacteriales</taxon>
        <taxon>Nocardiaceae</taxon>
        <taxon>Rhodococcus</taxon>
    </lineage>
</organism>
<feature type="transmembrane region" description="Helical" evidence="1">
    <location>
        <begin position="212"/>
        <end position="232"/>
    </location>
</feature>
<evidence type="ECO:0000256" key="1">
    <source>
        <dbReference type="SAM" id="Phobius"/>
    </source>
</evidence>
<feature type="transmembrane region" description="Helical" evidence="1">
    <location>
        <begin position="265"/>
        <end position="283"/>
    </location>
</feature>
<dbReference type="RefSeq" id="WP_317534249.1">
    <property type="nucleotide sequence ID" value="NZ_JAWLKF010000020.1"/>
</dbReference>
<keyword evidence="3" id="KW-1185">Reference proteome</keyword>
<dbReference type="Proteomes" id="UP001186104">
    <property type="component" value="Unassembled WGS sequence"/>
</dbReference>
<feature type="transmembrane region" description="Helical" evidence="1">
    <location>
        <begin position="295"/>
        <end position="315"/>
    </location>
</feature>
<reference evidence="2 3" key="1">
    <citation type="submission" date="2023-10" db="EMBL/GenBank/DDBJ databases">
        <title>Development of a sustainable strategy for remediation of hydrocarbon-contaminated territories based on the waste exchange concept.</title>
        <authorList>
            <person name="Krivoruchko A."/>
        </authorList>
    </citation>
    <scope>NUCLEOTIDE SEQUENCE [LARGE SCALE GENOMIC DNA]</scope>
    <source>
        <strain evidence="2 3">IEGM 1327</strain>
    </source>
</reference>
<name>A0ABU4D728_9NOCA</name>
<keyword evidence="1" id="KW-0472">Membrane</keyword>
<keyword evidence="1" id="KW-1133">Transmembrane helix</keyword>